<name>A0AAU6RAU3_9STAP</name>
<dbReference type="AlphaFoldDB" id="A0AAU6RAU3"/>
<dbReference type="RefSeq" id="WP_420494256.1">
    <property type="nucleotide sequence ID" value="NZ_CP124577.1"/>
</dbReference>
<sequence length="145" mass="16339">MITFKHAVETKLSEEKNFIAFQLMTRNLDIEVSETKDFNTVSQVEKECELSGKMLEKLPKVSSFKLMLDNDVNKAIDVKPAVFEKIKDNNGYYMVLDIKAEGIERLGVSNLLKAKQVQVYVSAVTQEQEIITGLSDIVALSFSSK</sequence>
<protein>
    <submittedName>
        <fullName evidence="1">Uncharacterized protein</fullName>
    </submittedName>
</protein>
<dbReference type="EMBL" id="CP124577">
    <property type="protein sequence ID" value="WZE67229.1"/>
    <property type="molecule type" value="Genomic_DNA"/>
</dbReference>
<accession>A0AAU6RAU3</accession>
<reference evidence="1" key="1">
    <citation type="submission" date="2023-04" db="EMBL/GenBank/DDBJ databases">
        <title>Macrococci isolated from food, foodproducing animals, and human clinical materials.</title>
        <authorList>
            <person name="Maslanova I."/>
            <person name="Svec P."/>
            <person name="Sedlacek I."/>
            <person name="Novakova D."/>
            <person name="Keller J.E."/>
            <person name="Schwendener S."/>
            <person name="Finstrlova A."/>
            <person name="Botka T."/>
            <person name="Kovarovic V."/>
            <person name="Petras P."/>
            <person name="Perreten V."/>
            <person name="Pantucek R."/>
        </authorList>
    </citation>
    <scope>NUCLEOTIDE SEQUENCE</scope>
    <source>
        <strain evidence="1">NRL/St 21/332</strain>
    </source>
</reference>
<organism evidence="1">
    <name type="scientific">Macrococcus psychrotolerans</name>
    <dbReference type="NCBI Taxonomy" id="3039389"/>
    <lineage>
        <taxon>Bacteria</taxon>
        <taxon>Bacillati</taxon>
        <taxon>Bacillota</taxon>
        <taxon>Bacilli</taxon>
        <taxon>Bacillales</taxon>
        <taxon>Staphylococcaceae</taxon>
        <taxon>Macrococcus</taxon>
    </lineage>
</organism>
<proteinExistence type="predicted"/>
<gene>
    <name evidence="1" type="ORF">QA541_02945</name>
</gene>
<evidence type="ECO:0000313" key="1">
    <source>
        <dbReference type="EMBL" id="WZE67229.1"/>
    </source>
</evidence>